<sequence>MARDRDVAESFTLGAAQIEPVYHDAEATLDKTCRWIERAGDRGVDILVFPETYFPGYPYWRRSTSIARWTDLMVDLGANSLHVDDDAVATIGEAVADADLHLVLGTNEVDDRPGSETLYNSLFFFDRSGSLVRRHRKLMPTHDERAIWGRGDPESLAVHDTDVGRLGGLICYENHMTLSKAALCAQGEEIHAAVWPGFWEQHGHPGDKTRADSAAARDTCDIYPAVREYAFETQSFVVSCSAYMNEGVPDGFEEGEIGFGVGNGGSMLVNPAGIVKAGPVIGEETLLTAEFDRDERRATKAYFDAMGHYSRWDAVNLEVNDGRLDPIHDHHGDDAASAPSLSPAAAQSLAEEYDVDVETVEAVADAIADAE</sequence>
<evidence type="ECO:0000313" key="5">
    <source>
        <dbReference type="EMBL" id="RMB13764.1"/>
    </source>
</evidence>
<dbReference type="EMBL" id="CP034145">
    <property type="protein sequence ID" value="AZH25018.1"/>
    <property type="molecule type" value="Genomic_DNA"/>
</dbReference>
<protein>
    <submittedName>
        <fullName evidence="5">Amidase/nitrilase</fullName>
    </submittedName>
    <submittedName>
        <fullName evidence="4">Carbon-nitrogen hydrolase family protein</fullName>
    </submittedName>
</protein>
<reference evidence="5" key="3">
    <citation type="submission" date="2018-10" db="EMBL/GenBank/DDBJ databases">
        <authorList>
            <person name="Whitman W."/>
            <person name="Huntemann M."/>
            <person name="Clum A."/>
            <person name="Pillay M."/>
            <person name="Palaniappan K."/>
            <person name="Varghese N."/>
            <person name="Mikhailova N."/>
            <person name="Stamatis D."/>
            <person name="Reddy T."/>
            <person name="Daum C."/>
            <person name="Shapiro N."/>
            <person name="Ivanova N."/>
            <person name="Kyrpides N."/>
            <person name="Woyke T."/>
        </authorList>
    </citation>
    <scope>NUCLEOTIDE SEQUENCE</scope>
    <source>
        <strain evidence="5">CGMCC 1.10124</strain>
    </source>
</reference>
<dbReference type="PROSITE" id="PS50263">
    <property type="entry name" value="CN_HYDROLASE"/>
    <property type="match status" value="1"/>
</dbReference>
<dbReference type="GO" id="GO:0016787">
    <property type="term" value="F:hydrolase activity"/>
    <property type="evidence" value="ECO:0007669"/>
    <property type="project" value="UniProtKB-KW"/>
</dbReference>
<evidence type="ECO:0000256" key="2">
    <source>
        <dbReference type="SAM" id="MobiDB-lite"/>
    </source>
</evidence>
<dbReference type="RefSeq" id="WP_121920822.1">
    <property type="nucleotide sequence ID" value="NZ_CP034145.1"/>
</dbReference>
<evidence type="ECO:0000313" key="6">
    <source>
        <dbReference type="Proteomes" id="UP000277326"/>
    </source>
</evidence>
<feature type="compositionally biased region" description="Basic and acidic residues" evidence="2">
    <location>
        <begin position="324"/>
        <end position="334"/>
    </location>
</feature>
<dbReference type="PANTHER" id="PTHR46044">
    <property type="entry name" value="NITRILASE"/>
    <property type="match status" value="1"/>
</dbReference>
<dbReference type="InterPro" id="IPR003010">
    <property type="entry name" value="C-N_Hydrolase"/>
</dbReference>
<keyword evidence="7" id="KW-1185">Reference proteome</keyword>
<dbReference type="EMBL" id="REFS01000004">
    <property type="protein sequence ID" value="RMB13764.1"/>
    <property type="molecule type" value="Genomic_DNA"/>
</dbReference>
<evidence type="ECO:0000256" key="1">
    <source>
        <dbReference type="ARBA" id="ARBA00008129"/>
    </source>
</evidence>
<dbReference type="Proteomes" id="UP000282007">
    <property type="component" value="Chromosome"/>
</dbReference>
<keyword evidence="4" id="KW-0378">Hydrolase</keyword>
<evidence type="ECO:0000313" key="4">
    <source>
        <dbReference type="EMBL" id="AZH25018.1"/>
    </source>
</evidence>
<feature type="domain" description="CN hydrolase" evidence="3">
    <location>
        <begin position="11"/>
        <end position="293"/>
    </location>
</feature>
<dbReference type="GeneID" id="38470893"/>
<dbReference type="OrthoDB" id="198222at2157"/>
<dbReference type="InterPro" id="IPR044149">
    <property type="entry name" value="Nitrilases_CHs"/>
</dbReference>
<reference evidence="5 6" key="1">
    <citation type="journal article" date="2015" name="Stand. Genomic Sci.">
        <title>Genomic Encyclopedia of Bacterial and Archaeal Type Strains, Phase III: the genomes of soil and plant-associated and newly described type strains.</title>
        <authorList>
            <person name="Whitman W.B."/>
            <person name="Woyke T."/>
            <person name="Klenk H.P."/>
            <person name="Zhou Y."/>
            <person name="Lilburn T.G."/>
            <person name="Beck B.J."/>
            <person name="De Vos P."/>
            <person name="Vandamme P."/>
            <person name="Eisen J.A."/>
            <person name="Garrity G."/>
            <person name="Hugenholtz P."/>
            <person name="Kyrpides N.C."/>
        </authorList>
    </citation>
    <scope>NUCLEOTIDE SEQUENCE [LARGE SCALE GENOMIC DNA]</scope>
    <source>
        <strain evidence="5 6">CGMCC 1.10124</strain>
    </source>
</reference>
<accession>A0A3M0CY04</accession>
<feature type="region of interest" description="Disordered" evidence="2">
    <location>
        <begin position="324"/>
        <end position="345"/>
    </location>
</feature>
<evidence type="ECO:0000259" key="3">
    <source>
        <dbReference type="PROSITE" id="PS50263"/>
    </source>
</evidence>
<reference evidence="4 7" key="2">
    <citation type="submission" date="2018-07" db="EMBL/GenBank/DDBJ databases">
        <title>Genome sequences of Haloplanus aerogenes JCM 16430T.</title>
        <authorList>
            <person name="Kim Y.B."/>
            <person name="Roh S.W."/>
        </authorList>
    </citation>
    <scope>NUCLEOTIDE SEQUENCE [LARGE SCALE GENOMIC DNA]</scope>
    <source>
        <strain evidence="4 7">JCM 16430</strain>
    </source>
</reference>
<dbReference type="AlphaFoldDB" id="A0A3M0CY04"/>
<feature type="compositionally biased region" description="Low complexity" evidence="2">
    <location>
        <begin position="335"/>
        <end position="345"/>
    </location>
</feature>
<dbReference type="Proteomes" id="UP000277326">
    <property type="component" value="Unassembled WGS sequence"/>
</dbReference>
<proteinExistence type="inferred from homology"/>
<name>A0A3M0CY04_9EURY</name>
<dbReference type="SUPFAM" id="SSF56317">
    <property type="entry name" value="Carbon-nitrogen hydrolase"/>
    <property type="match status" value="1"/>
</dbReference>
<comment type="similarity">
    <text evidence="1">Belongs to the carbon-nitrogen hydrolase superfamily. Nitrilase family.</text>
</comment>
<dbReference type="InterPro" id="IPR036526">
    <property type="entry name" value="C-N_Hydrolase_sf"/>
</dbReference>
<dbReference type="PANTHER" id="PTHR46044:SF1">
    <property type="entry name" value="CN HYDROLASE DOMAIN-CONTAINING PROTEIN"/>
    <property type="match status" value="1"/>
</dbReference>
<dbReference type="CDD" id="cd07564">
    <property type="entry name" value="nitrilases_CHs"/>
    <property type="match status" value="1"/>
</dbReference>
<organism evidence="5 6">
    <name type="scientific">Haloplanus aerogenes</name>
    <dbReference type="NCBI Taxonomy" id="660522"/>
    <lineage>
        <taxon>Archaea</taxon>
        <taxon>Methanobacteriati</taxon>
        <taxon>Methanobacteriota</taxon>
        <taxon>Stenosarchaea group</taxon>
        <taxon>Halobacteria</taxon>
        <taxon>Halobacteriales</taxon>
        <taxon>Haloferacaceae</taxon>
        <taxon>Haloplanus</taxon>
    </lineage>
</organism>
<dbReference type="Pfam" id="PF00795">
    <property type="entry name" value="CN_hydrolase"/>
    <property type="match status" value="1"/>
</dbReference>
<gene>
    <name evidence="5" type="ORF">ATH50_2205</name>
    <name evidence="4" type="ORF">DU502_06365</name>
</gene>
<dbReference type="Gene3D" id="3.60.110.10">
    <property type="entry name" value="Carbon-nitrogen hydrolase"/>
    <property type="match status" value="1"/>
</dbReference>
<dbReference type="KEGG" id="haer:DU502_06365"/>
<evidence type="ECO:0000313" key="7">
    <source>
        <dbReference type="Proteomes" id="UP000282007"/>
    </source>
</evidence>